<feature type="compositionally biased region" description="Low complexity" evidence="3">
    <location>
        <begin position="713"/>
        <end position="731"/>
    </location>
</feature>
<dbReference type="PANTHER" id="PTHR22115">
    <property type="entry name" value="C3ORF6 PROTEIN-RELATED"/>
    <property type="match status" value="1"/>
</dbReference>
<feature type="region of interest" description="Disordered" evidence="3">
    <location>
        <begin position="262"/>
        <end position="332"/>
    </location>
</feature>
<keyword evidence="1 2" id="KW-0175">Coiled coil</keyword>
<reference evidence="5" key="1">
    <citation type="submission" date="2020-05" db="UniProtKB">
        <authorList>
            <consortium name="EnsemblMetazoa"/>
        </authorList>
    </citation>
    <scope>IDENTIFICATION</scope>
    <source>
        <strain evidence="5">FUMOZ</strain>
    </source>
</reference>
<feature type="region of interest" description="Disordered" evidence="3">
    <location>
        <begin position="137"/>
        <end position="182"/>
    </location>
</feature>
<evidence type="ECO:0000256" key="1">
    <source>
        <dbReference type="ARBA" id="ARBA00023054"/>
    </source>
</evidence>
<evidence type="ECO:0000256" key="2">
    <source>
        <dbReference type="SAM" id="Coils"/>
    </source>
</evidence>
<dbReference type="InterPro" id="IPR039303">
    <property type="entry name" value="CCDC50"/>
</dbReference>
<evidence type="ECO:0000256" key="3">
    <source>
        <dbReference type="SAM" id="MobiDB-lite"/>
    </source>
</evidence>
<dbReference type="CDD" id="cd22265">
    <property type="entry name" value="UDM1_RNF168"/>
    <property type="match status" value="1"/>
</dbReference>
<evidence type="ECO:0000259" key="4">
    <source>
        <dbReference type="Pfam" id="PF15295"/>
    </source>
</evidence>
<feature type="compositionally biased region" description="Low complexity" evidence="3">
    <location>
        <begin position="652"/>
        <end position="661"/>
    </location>
</feature>
<organism evidence="5">
    <name type="scientific">Anopheles funestus</name>
    <name type="common">African malaria mosquito</name>
    <dbReference type="NCBI Taxonomy" id="62324"/>
    <lineage>
        <taxon>Eukaryota</taxon>
        <taxon>Metazoa</taxon>
        <taxon>Ecdysozoa</taxon>
        <taxon>Arthropoda</taxon>
        <taxon>Hexapoda</taxon>
        <taxon>Insecta</taxon>
        <taxon>Pterygota</taxon>
        <taxon>Neoptera</taxon>
        <taxon>Endopterygota</taxon>
        <taxon>Diptera</taxon>
        <taxon>Nematocera</taxon>
        <taxon>Culicoidea</taxon>
        <taxon>Culicidae</taxon>
        <taxon>Anophelinae</taxon>
        <taxon>Anopheles</taxon>
    </lineage>
</organism>
<feature type="compositionally biased region" description="Basic and acidic residues" evidence="3">
    <location>
        <begin position="607"/>
        <end position="621"/>
    </location>
</feature>
<feature type="compositionally biased region" description="Polar residues" evidence="3">
    <location>
        <begin position="662"/>
        <end position="675"/>
    </location>
</feature>
<sequence length="935" mass="103029">MAHFSITEMPDLKVTDTFPKSGRVTEVCKEWLVREDGALAYQLQNQEISEHYKGNKQRNQIVRQDFPTALSEQIREKEDAERQAALYHQMINEQEEMDAKVARDIAQQLNREAQAKRQMELQRGEMLARKLQEQANLGDRRHPSGGAGHSGRQPVQEQNQFPLPPRTYPKPKPGIANGTQEYSANSGISHFMAHSPSPQIQSNEPGLHYASLDLNAPKRPPPQPVFQNGRAPPLSPTHHVGGYQERTEIFPEQQHHPAANFNQYSDDEEEPPISGGAGTGGAYANINLHSHTPEKKQPPPPAGLSHRQYGRSDRSHAMQQNTDNVDSIRPYNMPLSNDDFQYQYPLPPTVNNISASSSRNGGHASGVTRYSHNNIVPTTEADYQNNTNFNKMSPEKYVTPTPNHQGAAVGGEPPFEGVPYPRRSEAPPLQRTANPINYNLYDDDDIEEALASTSSGTYTAIPLNQLGLPVDAGPGPSNRYSNGGATPKGALHHHHPHGGIYQNQPHSSHASPSHSKNSSYDKTDRIRTLQDLGLPPEEIQEIDMRLEQELRDAELARKLQEEEGGQVDQEFIDRKVAMEAQDKELAKMLQERERAKAKRAREKARLKKEQRLQQQKQEQRADGTVSEDDPAAFGESAGDPSNHSTSPGAGDGDAAAAITDASYSNPIDMLQQQQRPPKLISPTGSSSGARGYYGPTVPVPTTEHPLYNHRTQGSISSHGSGSGSINNSHNHPQQANPSIGPISDENYSNPIDMIKQQKQQQQLLFQQQQLLQQQQQRGGPNLKLSANVQRLVENGRKEDEIYVLPVSQEDHPAVDLHLSQRTPPRASMQPVHDARGVVANGSRLISSPGSRNQYMDDNIAAKIDPTFGGTGMGHSPTSTGTSSSAANTSQPDILEFSDPGSSSPVPPPYMPIQGTRRNNATDGKKRKPKERCAQQ</sequence>
<dbReference type="PANTHER" id="PTHR22115:SF4">
    <property type="entry name" value="COILED-COIL DOMAIN-CONTAINING PROTEIN"/>
    <property type="match status" value="1"/>
</dbReference>
<protein>
    <submittedName>
        <fullName evidence="5">CCDC50_N domain-containing protein</fullName>
    </submittedName>
</protein>
<evidence type="ECO:0000313" key="5">
    <source>
        <dbReference type="EnsemblMetazoa" id="AFUN004348-PA"/>
    </source>
</evidence>
<dbReference type="VEuPathDB" id="VectorBase:AFUN2_003952"/>
<feature type="region of interest" description="Disordered" evidence="3">
    <location>
        <begin position="865"/>
        <end position="935"/>
    </location>
</feature>
<feature type="compositionally biased region" description="Low complexity" evidence="3">
    <location>
        <begin position="506"/>
        <end position="518"/>
    </location>
</feature>
<feature type="compositionally biased region" description="Low complexity" evidence="3">
    <location>
        <begin position="873"/>
        <end position="889"/>
    </location>
</feature>
<proteinExistence type="predicted"/>
<dbReference type="EnsemblMetazoa" id="AFUN004348-RA">
    <property type="protein sequence ID" value="AFUN004348-PA"/>
    <property type="gene ID" value="AFUN004348"/>
</dbReference>
<feature type="compositionally biased region" description="Pro residues" evidence="3">
    <location>
        <begin position="162"/>
        <end position="172"/>
    </location>
</feature>
<name>A0A182RDS6_ANOFN</name>
<feature type="compositionally biased region" description="Basic residues" evidence="3">
    <location>
        <begin position="595"/>
        <end position="606"/>
    </location>
</feature>
<feature type="region of interest" description="Disordered" evidence="3">
    <location>
        <begin position="591"/>
        <end position="748"/>
    </location>
</feature>
<dbReference type="VEuPathDB" id="VectorBase:AFUN004348"/>
<dbReference type="Pfam" id="PF15295">
    <property type="entry name" value="CCDC50_N"/>
    <property type="match status" value="1"/>
</dbReference>
<dbReference type="InterPro" id="IPR029311">
    <property type="entry name" value="CCDC50_N"/>
</dbReference>
<accession>A0A182RDS6</accession>
<feature type="region of interest" description="Disordered" evidence="3">
    <location>
        <begin position="469"/>
        <end position="522"/>
    </location>
</feature>
<feature type="domain" description="Coiled-coil" evidence="4">
    <location>
        <begin position="23"/>
        <end position="141"/>
    </location>
</feature>
<feature type="coiled-coil region" evidence="2">
    <location>
        <begin position="77"/>
        <end position="112"/>
    </location>
</feature>
<dbReference type="AlphaFoldDB" id="A0A182RDS6"/>